<proteinExistence type="predicted"/>
<comment type="caution">
    <text evidence="1">The sequence shown here is derived from an EMBL/GenBank/DDBJ whole genome shotgun (WGS) entry which is preliminary data.</text>
</comment>
<dbReference type="EMBL" id="QRUH01000029">
    <property type="protein sequence ID" value="RGR44414.1"/>
    <property type="molecule type" value="Genomic_DNA"/>
</dbReference>
<reference evidence="1 2" key="1">
    <citation type="submission" date="2018-08" db="EMBL/GenBank/DDBJ databases">
        <title>A genome reference for cultivated species of the human gut microbiota.</title>
        <authorList>
            <person name="Zou Y."/>
            <person name="Xue W."/>
            <person name="Luo G."/>
        </authorList>
    </citation>
    <scope>NUCLEOTIDE SEQUENCE [LARGE SCALE GENOMIC DNA]</scope>
    <source>
        <strain evidence="1 2">AF25-21</strain>
    </source>
</reference>
<protein>
    <submittedName>
        <fullName evidence="1">Uncharacterized protein</fullName>
    </submittedName>
</protein>
<sequence>MATTTYNIPEAIKAQDWYCKTKILPRFAPGNGICWSCHQNIYSEKGRTRTGYDTQGISVESAAGQLITSCPFCNRSYCD</sequence>
<evidence type="ECO:0000313" key="1">
    <source>
        <dbReference type="EMBL" id="RGR44414.1"/>
    </source>
</evidence>
<name>A0A412EKV8_9FIRM</name>
<dbReference type="Proteomes" id="UP000285839">
    <property type="component" value="Unassembled WGS sequence"/>
</dbReference>
<gene>
    <name evidence="1" type="ORF">DWY46_18775</name>
</gene>
<organism evidence="1 2">
    <name type="scientific">Blautia obeum</name>
    <dbReference type="NCBI Taxonomy" id="40520"/>
    <lineage>
        <taxon>Bacteria</taxon>
        <taxon>Bacillati</taxon>
        <taxon>Bacillota</taxon>
        <taxon>Clostridia</taxon>
        <taxon>Lachnospirales</taxon>
        <taxon>Lachnospiraceae</taxon>
        <taxon>Blautia</taxon>
    </lineage>
</organism>
<accession>A0A412EKV8</accession>
<evidence type="ECO:0000313" key="2">
    <source>
        <dbReference type="Proteomes" id="UP000285839"/>
    </source>
</evidence>
<dbReference type="RefSeq" id="WP_118031766.1">
    <property type="nucleotide sequence ID" value="NZ_JBCJBY010000001.1"/>
</dbReference>
<dbReference type="AlphaFoldDB" id="A0A412EKV8"/>